<evidence type="ECO:0000313" key="1">
    <source>
        <dbReference type="EMBL" id="MBC9812675.1"/>
    </source>
</evidence>
<protein>
    <submittedName>
        <fullName evidence="1">Uncharacterized protein</fullName>
    </submittedName>
</protein>
<evidence type="ECO:0000313" key="2">
    <source>
        <dbReference type="Proteomes" id="UP000652681"/>
    </source>
</evidence>
<proteinExistence type="predicted"/>
<dbReference type="AlphaFoldDB" id="A0A8J6PKU4"/>
<name>A0A8J6PKU4_9FLAO</name>
<comment type="caution">
    <text evidence="1">The sequence shown here is derived from an EMBL/GenBank/DDBJ whole genome shotgun (WGS) entry which is preliminary data.</text>
</comment>
<accession>A0A8J6PKU4</accession>
<gene>
    <name evidence="1" type="ORF">H9Y05_09345</name>
</gene>
<dbReference type="Proteomes" id="UP000652681">
    <property type="component" value="Unassembled WGS sequence"/>
</dbReference>
<reference evidence="1" key="1">
    <citation type="submission" date="2020-09" db="EMBL/GenBank/DDBJ databases">
        <title>Taishania pollutisoli gen. nov., sp. nov., Isolated from Tetrabromobisphenol A-Contaminated Soil.</title>
        <authorList>
            <person name="Chen Q."/>
        </authorList>
    </citation>
    <scope>NUCLEOTIDE SEQUENCE</scope>
    <source>
        <strain evidence="1">CZZ-1</strain>
    </source>
</reference>
<keyword evidence="2" id="KW-1185">Reference proteome</keyword>
<sequence length="142" mass="16320">MKCHINVFMLNEHFSQEHADANFGGKPSENNRLYDWEDDMRITTPVTKVVEHRNVSFPLQGQLPSGDPFHHEVTNMFLFEIQSEGAPSTFIGCSESILDSFEQTIEDDTIFLKVFIRDYEAYANPIPGIYIASREFPKALIF</sequence>
<dbReference type="EMBL" id="JACVEL010000005">
    <property type="protein sequence ID" value="MBC9812675.1"/>
    <property type="molecule type" value="Genomic_DNA"/>
</dbReference>
<dbReference type="RefSeq" id="WP_163491445.1">
    <property type="nucleotide sequence ID" value="NZ_JACVEL010000005.1"/>
</dbReference>
<organism evidence="1 2">
    <name type="scientific">Taishania pollutisoli</name>
    <dbReference type="NCBI Taxonomy" id="2766479"/>
    <lineage>
        <taxon>Bacteria</taxon>
        <taxon>Pseudomonadati</taxon>
        <taxon>Bacteroidota</taxon>
        <taxon>Flavobacteriia</taxon>
        <taxon>Flavobacteriales</taxon>
        <taxon>Crocinitomicaceae</taxon>
        <taxon>Taishania</taxon>
    </lineage>
</organism>